<feature type="compositionally biased region" description="Basic and acidic residues" evidence="2">
    <location>
        <begin position="363"/>
        <end position="385"/>
    </location>
</feature>
<reference evidence="3" key="1">
    <citation type="submission" date="2023-07" db="EMBL/GenBank/DDBJ databases">
        <authorList>
            <consortium name="AG Swart"/>
            <person name="Singh M."/>
            <person name="Singh A."/>
            <person name="Seah K."/>
            <person name="Emmerich C."/>
        </authorList>
    </citation>
    <scope>NUCLEOTIDE SEQUENCE</scope>
    <source>
        <strain evidence="3">DP1</strain>
    </source>
</reference>
<name>A0AAD1Y2X4_EUPCR</name>
<dbReference type="EMBL" id="CAMPGE010026749">
    <property type="protein sequence ID" value="CAI2384418.1"/>
    <property type="molecule type" value="Genomic_DNA"/>
</dbReference>
<keyword evidence="4" id="KW-1185">Reference proteome</keyword>
<feature type="coiled-coil region" evidence="1">
    <location>
        <begin position="122"/>
        <end position="176"/>
    </location>
</feature>
<evidence type="ECO:0000256" key="1">
    <source>
        <dbReference type="SAM" id="Coils"/>
    </source>
</evidence>
<proteinExistence type="predicted"/>
<gene>
    <name evidence="3" type="ORF">ECRASSUSDP1_LOCUS25944</name>
</gene>
<evidence type="ECO:0000313" key="3">
    <source>
        <dbReference type="EMBL" id="CAI2384418.1"/>
    </source>
</evidence>
<feature type="compositionally biased region" description="Basic residues" evidence="2">
    <location>
        <begin position="415"/>
        <end position="425"/>
    </location>
</feature>
<sequence length="578" mass="67870">MYQLEKSQKMLKSNCHNSNRIDNISRKNRVNLARAGEYTSEKLHESKSFLTDDEMQKKSMNLLKITNNTSKFLSGVTLNSNDHSSNLSSLGVTKDSQMVPADEVKNLIKKLKKDKLNRKKCLINYQQKLHKIQEKEKELEEENAKQAAREKEEIALKKHQENIKKLKLNQEERAKRKKEWLEIDKMGIAKWRIKNSANSEDERKFMSKVSSKDADDMELAYTHVRYQKSFDADINKAKELEYSEMKKNREIMLKPLDAKGIKKFSKDYDVLRKDLVERKKKQRLKSEIIHDYKPPKFTKIAQNCFKEEYEKSKNEELKSQTRKEMIKKRDKYWQLVRDLHAPQVNEVKKEEMKNLISKVSNHRVEKLDKRDRHNVSVKNESEKSKGLKKNFSSNAFPKNQVGGNSTSNLQNPIKNFRRRQPKRNSPHSFSAQKEALKSEIPKSFDYLKHRRNIREQSGDGFPTKAVQYIDRAKQIEEQNSQVLVNMARICESEAKRKEQLLDVQNSITVDNSKQINKMYVNSIKAKLAYIHQMQLKSEALHYKFYSNLTHKPILMTSVPTQPLPLFPFPKLPSKLQNA</sequence>
<protein>
    <submittedName>
        <fullName evidence="3">Uncharacterized protein</fullName>
    </submittedName>
</protein>
<feature type="region of interest" description="Disordered" evidence="2">
    <location>
        <begin position="363"/>
        <end position="435"/>
    </location>
</feature>
<accession>A0AAD1Y2X4</accession>
<evidence type="ECO:0000313" key="4">
    <source>
        <dbReference type="Proteomes" id="UP001295684"/>
    </source>
</evidence>
<evidence type="ECO:0000256" key="2">
    <source>
        <dbReference type="SAM" id="MobiDB-lite"/>
    </source>
</evidence>
<dbReference type="AlphaFoldDB" id="A0AAD1Y2X4"/>
<comment type="caution">
    <text evidence="3">The sequence shown here is derived from an EMBL/GenBank/DDBJ whole genome shotgun (WGS) entry which is preliminary data.</text>
</comment>
<keyword evidence="1" id="KW-0175">Coiled coil</keyword>
<dbReference type="Proteomes" id="UP001295684">
    <property type="component" value="Unassembled WGS sequence"/>
</dbReference>
<organism evidence="3 4">
    <name type="scientific">Euplotes crassus</name>
    <dbReference type="NCBI Taxonomy" id="5936"/>
    <lineage>
        <taxon>Eukaryota</taxon>
        <taxon>Sar</taxon>
        <taxon>Alveolata</taxon>
        <taxon>Ciliophora</taxon>
        <taxon>Intramacronucleata</taxon>
        <taxon>Spirotrichea</taxon>
        <taxon>Hypotrichia</taxon>
        <taxon>Euplotida</taxon>
        <taxon>Euplotidae</taxon>
        <taxon>Moneuplotes</taxon>
    </lineage>
</organism>
<feature type="compositionally biased region" description="Polar residues" evidence="2">
    <location>
        <begin position="390"/>
        <end position="413"/>
    </location>
</feature>